<comment type="caution">
    <text evidence="1">The sequence shown here is derived from an EMBL/GenBank/DDBJ whole genome shotgun (WGS) entry which is preliminary data.</text>
</comment>
<gene>
    <name evidence="1" type="ORF">EVAR_100625_1</name>
</gene>
<evidence type="ECO:0000313" key="1">
    <source>
        <dbReference type="EMBL" id="GBP90305.1"/>
    </source>
</evidence>
<evidence type="ECO:0000313" key="2">
    <source>
        <dbReference type="Proteomes" id="UP000299102"/>
    </source>
</evidence>
<dbReference type="EMBL" id="BGZK01002074">
    <property type="protein sequence ID" value="GBP90305.1"/>
    <property type="molecule type" value="Genomic_DNA"/>
</dbReference>
<protein>
    <submittedName>
        <fullName evidence="1">Uncharacterized protein</fullName>
    </submittedName>
</protein>
<organism evidence="1 2">
    <name type="scientific">Eumeta variegata</name>
    <name type="common">Bagworm moth</name>
    <name type="synonym">Eumeta japonica</name>
    <dbReference type="NCBI Taxonomy" id="151549"/>
    <lineage>
        <taxon>Eukaryota</taxon>
        <taxon>Metazoa</taxon>
        <taxon>Ecdysozoa</taxon>
        <taxon>Arthropoda</taxon>
        <taxon>Hexapoda</taxon>
        <taxon>Insecta</taxon>
        <taxon>Pterygota</taxon>
        <taxon>Neoptera</taxon>
        <taxon>Endopterygota</taxon>
        <taxon>Lepidoptera</taxon>
        <taxon>Glossata</taxon>
        <taxon>Ditrysia</taxon>
        <taxon>Tineoidea</taxon>
        <taxon>Psychidae</taxon>
        <taxon>Oiketicinae</taxon>
        <taxon>Eumeta</taxon>
    </lineage>
</organism>
<dbReference type="AlphaFoldDB" id="A0A4C1ZUH0"/>
<sequence length="232" mass="26306">MIYCWGARRDDISGCEVVHANHASMIPRSIARKKPVAVELLSQPAVMPDRVISRRAFLRSYLTSPRHRQVVPNLLIFCVDLLIIARRPDASHAAYITQLSQYMYIVAPESRALRVPKIRRVLQIIRSTICTRLSLELERKRLKRQRVTIEPDGTEFKDHGQIDQYVCKSSVLDVAKALRATVVSTLQSALDWLSIDQAWNLSLPRQPRVGRNLLISQVPSSIPITESLTCSS</sequence>
<proteinExistence type="predicted"/>
<accession>A0A4C1ZUH0</accession>
<name>A0A4C1ZUH0_EUMVA</name>
<keyword evidence="2" id="KW-1185">Reference proteome</keyword>
<reference evidence="1 2" key="1">
    <citation type="journal article" date="2019" name="Commun. Biol.">
        <title>The bagworm genome reveals a unique fibroin gene that provides high tensile strength.</title>
        <authorList>
            <person name="Kono N."/>
            <person name="Nakamura H."/>
            <person name="Ohtoshi R."/>
            <person name="Tomita M."/>
            <person name="Numata K."/>
            <person name="Arakawa K."/>
        </authorList>
    </citation>
    <scope>NUCLEOTIDE SEQUENCE [LARGE SCALE GENOMIC DNA]</scope>
</reference>
<dbReference type="Proteomes" id="UP000299102">
    <property type="component" value="Unassembled WGS sequence"/>
</dbReference>